<keyword evidence="3" id="KW-1185">Reference proteome</keyword>
<name>A0ABC8Y198_9POAL</name>
<dbReference type="AlphaFoldDB" id="A0ABC8Y198"/>
<evidence type="ECO:0000313" key="3">
    <source>
        <dbReference type="Proteomes" id="UP001497457"/>
    </source>
</evidence>
<feature type="compositionally biased region" description="Basic and acidic residues" evidence="1">
    <location>
        <begin position="110"/>
        <end position="122"/>
    </location>
</feature>
<accession>A0ABC8Y198</accession>
<gene>
    <name evidence="2" type="ORF">URODEC1_LOCUS29356</name>
</gene>
<sequence length="150" mass="16464">MGKLDNASDYESLRDARISENKARLEMLGLRRAKEELNAMVAAAAPARRPWAHKQYATGPLRRSPRLNGEPVKHKALPLKGLLGKAKAVAVGEDEEDEEEEGEHNAPAVVEEKMVPEPKDSDGEGMEAVYDPVHGETAITAEDILQRCVE</sequence>
<organism evidence="2 3">
    <name type="scientific">Urochloa decumbens</name>
    <dbReference type="NCBI Taxonomy" id="240449"/>
    <lineage>
        <taxon>Eukaryota</taxon>
        <taxon>Viridiplantae</taxon>
        <taxon>Streptophyta</taxon>
        <taxon>Embryophyta</taxon>
        <taxon>Tracheophyta</taxon>
        <taxon>Spermatophyta</taxon>
        <taxon>Magnoliopsida</taxon>
        <taxon>Liliopsida</taxon>
        <taxon>Poales</taxon>
        <taxon>Poaceae</taxon>
        <taxon>PACMAD clade</taxon>
        <taxon>Panicoideae</taxon>
        <taxon>Panicodae</taxon>
        <taxon>Paniceae</taxon>
        <taxon>Melinidinae</taxon>
        <taxon>Urochloa</taxon>
    </lineage>
</organism>
<evidence type="ECO:0000256" key="1">
    <source>
        <dbReference type="SAM" id="MobiDB-lite"/>
    </source>
</evidence>
<evidence type="ECO:0000313" key="2">
    <source>
        <dbReference type="EMBL" id="CAL4935562.1"/>
    </source>
</evidence>
<proteinExistence type="predicted"/>
<protein>
    <submittedName>
        <fullName evidence="2">Uncharacterized protein</fullName>
    </submittedName>
</protein>
<dbReference type="Proteomes" id="UP001497457">
    <property type="component" value="Chromosome 15b"/>
</dbReference>
<reference evidence="2" key="1">
    <citation type="submission" date="2024-10" db="EMBL/GenBank/DDBJ databases">
        <authorList>
            <person name="Ryan C."/>
        </authorList>
    </citation>
    <scope>NUCLEOTIDE SEQUENCE [LARGE SCALE GENOMIC DNA]</scope>
</reference>
<feature type="compositionally biased region" description="Acidic residues" evidence="1">
    <location>
        <begin position="92"/>
        <end position="102"/>
    </location>
</feature>
<feature type="region of interest" description="Disordered" evidence="1">
    <location>
        <begin position="44"/>
        <end position="74"/>
    </location>
</feature>
<feature type="region of interest" description="Disordered" evidence="1">
    <location>
        <begin position="88"/>
        <end position="128"/>
    </location>
</feature>
<dbReference type="EMBL" id="OZ075125">
    <property type="protein sequence ID" value="CAL4935562.1"/>
    <property type="molecule type" value="Genomic_DNA"/>
</dbReference>